<evidence type="ECO:0000313" key="1">
    <source>
        <dbReference type="EMBL" id="NYZ22797.1"/>
    </source>
</evidence>
<dbReference type="InterPro" id="IPR006975">
    <property type="entry name" value="NifQ"/>
</dbReference>
<protein>
    <submittedName>
        <fullName evidence="1">Nitrogen fixation protein NifQ</fullName>
    </submittedName>
</protein>
<proteinExistence type="predicted"/>
<keyword evidence="2" id="KW-1185">Reference proteome</keyword>
<comment type="caution">
    <text evidence="1">The sequence shown here is derived from an EMBL/GenBank/DDBJ whole genome shotgun (WGS) entry which is preliminary data.</text>
</comment>
<dbReference type="Pfam" id="PF04891">
    <property type="entry name" value="NifQ"/>
    <property type="match status" value="1"/>
</dbReference>
<dbReference type="EMBL" id="JABFDB010000021">
    <property type="protein sequence ID" value="NYZ22797.1"/>
    <property type="molecule type" value="Genomic_DNA"/>
</dbReference>
<dbReference type="Proteomes" id="UP000584642">
    <property type="component" value="Unassembled WGS sequence"/>
</dbReference>
<name>A0ABX2TFI3_9PROT</name>
<reference evidence="1 2" key="1">
    <citation type="submission" date="2020-05" db="EMBL/GenBank/DDBJ databases">
        <title>Azospirillum oleiclasticum sp. nov, a nitrogen-fixing and heavy crude oil-emulsifying bacterium isolated from the crude oil of Yumen Oilfield.</title>
        <authorList>
            <person name="Wu D."/>
            <person name="Cai M."/>
            <person name="Zhang X."/>
        </authorList>
    </citation>
    <scope>NUCLEOTIDE SEQUENCE [LARGE SCALE GENOMIC DNA]</scope>
    <source>
        <strain evidence="1 2">ROY-1-1-2</strain>
    </source>
</reference>
<sequence>MPPEAFTIAPQPLDGLDGDALDGYLAGLILAQAAREDRPLTEALGLPPGPLAGLVHQLRPDAVQLLDGAVGDTGEDAIEEADLRAFLLEHRAGRGAVEEWLAAIVARRSLAPNHLWQDMGFTNRRELNAFFRRHFPALVALNSGDMKWKKFFYRQLCLRVGMLICKSPNCEVCDDFAACFEAEEGDPLSTLAQMGRGA</sequence>
<accession>A0ABX2TFI3</accession>
<gene>
    <name evidence="1" type="ORF">HND93_24060</name>
</gene>
<evidence type="ECO:0000313" key="2">
    <source>
        <dbReference type="Proteomes" id="UP000584642"/>
    </source>
</evidence>
<organism evidence="1 2">
    <name type="scientific">Azospirillum oleiclasticum</name>
    <dbReference type="NCBI Taxonomy" id="2735135"/>
    <lineage>
        <taxon>Bacteria</taxon>
        <taxon>Pseudomonadati</taxon>
        <taxon>Pseudomonadota</taxon>
        <taxon>Alphaproteobacteria</taxon>
        <taxon>Rhodospirillales</taxon>
        <taxon>Azospirillaceae</taxon>
        <taxon>Azospirillum</taxon>
    </lineage>
</organism>